<protein>
    <submittedName>
        <fullName evidence="1">Uncharacterized protein</fullName>
    </submittedName>
</protein>
<comment type="caution">
    <text evidence="1">The sequence shown here is derived from an EMBL/GenBank/DDBJ whole genome shotgun (WGS) entry which is preliminary data.</text>
</comment>
<dbReference type="EMBL" id="MDVB01000060">
    <property type="protein sequence ID" value="PIT15430.1"/>
    <property type="molecule type" value="Genomic_DNA"/>
</dbReference>
<evidence type="ECO:0000313" key="1">
    <source>
        <dbReference type="EMBL" id="PIT15430.1"/>
    </source>
</evidence>
<evidence type="ECO:0000313" key="2">
    <source>
        <dbReference type="Proteomes" id="UP000231293"/>
    </source>
</evidence>
<gene>
    <name evidence="1" type="ORF">BGI32_05740</name>
</gene>
<accession>A0A2N9WU15</accession>
<proteinExistence type="predicted"/>
<organism evidence="1 2">
    <name type="scientific">Snodgrassella alvi</name>
    <dbReference type="NCBI Taxonomy" id="1196083"/>
    <lineage>
        <taxon>Bacteria</taxon>
        <taxon>Pseudomonadati</taxon>
        <taxon>Pseudomonadota</taxon>
        <taxon>Betaproteobacteria</taxon>
        <taxon>Neisseriales</taxon>
        <taxon>Neisseriaceae</taxon>
        <taxon>Snodgrassella</taxon>
    </lineage>
</organism>
<reference evidence="1 2" key="1">
    <citation type="journal article" date="2017" name="MBio">
        <title>Type VI secretion-mediated competition in the bee gut microbiome.</title>
        <authorList>
            <person name="Steele M.I."/>
            <person name="Kwong W.K."/>
            <person name="Powell J.E."/>
            <person name="Whiteley M."/>
            <person name="Moran N.A."/>
        </authorList>
    </citation>
    <scope>NUCLEOTIDE SEQUENCE [LARGE SCALE GENOMIC DNA]</scope>
    <source>
        <strain evidence="1 2">App2-2</strain>
    </source>
</reference>
<sequence>MTQPFFPVKRKPLKNTIIFIADPTSPDGFIIDEWMDTDTDNMRLNRNLVYLTRQEAKDAAEYMRAYVKGNRKIFHFVGARSAACGDFWVSEPLHEEASIKIKYTRYKPELKLMLKLGFLYRDKSCAVKASDLMLKGLRHKIDEFIKAENKSISDFLLNHQDEEVRRIFFRIHMLLTTNAY</sequence>
<dbReference type="RefSeq" id="WP_100113588.1">
    <property type="nucleotide sequence ID" value="NZ_MDVB01000060.1"/>
</dbReference>
<dbReference type="Proteomes" id="UP000231293">
    <property type="component" value="Unassembled WGS sequence"/>
</dbReference>
<name>A0A2N9WU15_9NEIS</name>
<dbReference type="AlphaFoldDB" id="A0A2N9WU15"/>